<name>A0A6N8FZQ1_9CHRO</name>
<dbReference type="Gene3D" id="3.30.70.100">
    <property type="match status" value="1"/>
</dbReference>
<protein>
    <submittedName>
        <fullName evidence="2">Antibiotic biosynthesis monooxygenase</fullName>
    </submittedName>
</protein>
<dbReference type="InterPro" id="IPR007138">
    <property type="entry name" value="ABM_dom"/>
</dbReference>
<comment type="caution">
    <text evidence="2">The sequence shown here is derived from an EMBL/GenBank/DDBJ whole genome shotgun (WGS) entry which is preliminary data.</text>
</comment>
<dbReference type="AlphaFoldDB" id="A0A6N8FZQ1"/>
<dbReference type="SUPFAM" id="SSF54909">
    <property type="entry name" value="Dimeric alpha+beta barrel"/>
    <property type="match status" value="1"/>
</dbReference>
<dbReference type="PROSITE" id="PS51725">
    <property type="entry name" value="ABM"/>
    <property type="match status" value="1"/>
</dbReference>
<reference evidence="2 3" key="1">
    <citation type="journal article" date="2019" name="Front. Microbiol.">
        <title>Genomic Features for Desiccation Tolerance and Sugar Biosynthesis in the Extremophile Gloeocapsopsis sp. UTEX B3054.</title>
        <authorList>
            <person name="Urrejola C."/>
            <person name="Alcorta J."/>
            <person name="Salas L."/>
            <person name="Vasquez M."/>
            <person name="Polz M.F."/>
            <person name="Vicuna R."/>
            <person name="Diez B."/>
        </authorList>
    </citation>
    <scope>NUCLEOTIDE SEQUENCE [LARGE SCALE GENOMIC DNA]</scope>
    <source>
        <strain evidence="2 3">1H9</strain>
    </source>
</reference>
<dbReference type="OrthoDB" id="9795593at2"/>
<feature type="domain" description="ABM" evidence="1">
    <location>
        <begin position="5"/>
        <end position="98"/>
    </location>
</feature>
<evidence type="ECO:0000313" key="3">
    <source>
        <dbReference type="Proteomes" id="UP000441797"/>
    </source>
</evidence>
<dbReference type="GO" id="GO:0004497">
    <property type="term" value="F:monooxygenase activity"/>
    <property type="evidence" value="ECO:0007669"/>
    <property type="project" value="UniProtKB-KW"/>
</dbReference>
<dbReference type="RefSeq" id="WP_105220614.1">
    <property type="nucleotide sequence ID" value="NZ_CAWNSU010000065.1"/>
</dbReference>
<proteinExistence type="predicted"/>
<gene>
    <name evidence="2" type="ORF">BWI75_20100</name>
</gene>
<sequence>MNAPVVLINLFSVPQAKEEEFAKMWAEALDFIKNEPGFIDANLHRSLDPNARFQFINVAHWENQEAWQAAFDKLQAQELTKQVPFEQIPALYEVAVHFERE</sequence>
<keyword evidence="2" id="KW-0503">Monooxygenase</keyword>
<dbReference type="Pfam" id="PF03992">
    <property type="entry name" value="ABM"/>
    <property type="match status" value="1"/>
</dbReference>
<keyword evidence="3" id="KW-1185">Reference proteome</keyword>
<evidence type="ECO:0000259" key="1">
    <source>
        <dbReference type="PROSITE" id="PS51725"/>
    </source>
</evidence>
<evidence type="ECO:0000313" key="2">
    <source>
        <dbReference type="EMBL" id="MUL38563.1"/>
    </source>
</evidence>
<accession>A0A6N8FZQ1</accession>
<organism evidence="2 3">
    <name type="scientific">Gloeocapsopsis dulcis AAB1 = 1H9</name>
    <dbReference type="NCBI Taxonomy" id="1433147"/>
    <lineage>
        <taxon>Bacteria</taxon>
        <taxon>Bacillati</taxon>
        <taxon>Cyanobacteriota</taxon>
        <taxon>Cyanophyceae</taxon>
        <taxon>Oscillatoriophycideae</taxon>
        <taxon>Chroococcales</taxon>
        <taxon>Chroococcaceae</taxon>
        <taxon>Gloeocapsopsis</taxon>
        <taxon>Gloeocapsopsis dulcis</taxon>
    </lineage>
</organism>
<keyword evidence="2" id="KW-0560">Oxidoreductase</keyword>
<dbReference type="EMBL" id="NAPY01000042">
    <property type="protein sequence ID" value="MUL38563.1"/>
    <property type="molecule type" value="Genomic_DNA"/>
</dbReference>
<dbReference type="Proteomes" id="UP000441797">
    <property type="component" value="Unassembled WGS sequence"/>
</dbReference>
<dbReference type="InterPro" id="IPR011008">
    <property type="entry name" value="Dimeric_a/b-barrel"/>
</dbReference>